<dbReference type="Pfam" id="PF22493">
    <property type="entry name" value="PUF_NOP9"/>
    <property type="match status" value="1"/>
</dbReference>
<accession>A0A699Z522</accession>
<dbReference type="AlphaFoldDB" id="A0A699Z522"/>
<comment type="caution">
    <text evidence="2">The sequence shown here is derived from an EMBL/GenBank/DDBJ whole genome shotgun (WGS) entry which is preliminary data.</text>
</comment>
<evidence type="ECO:0000313" key="3">
    <source>
        <dbReference type="Proteomes" id="UP000485058"/>
    </source>
</evidence>
<sequence>MSTADLARVGRDPSGSRVLEALLEGTAPAKVKQKLLGNMSGGFGVMALTGSGSFLVERCYGWATSVML</sequence>
<dbReference type="GO" id="GO:0030686">
    <property type="term" value="C:90S preribosome"/>
    <property type="evidence" value="ECO:0007669"/>
    <property type="project" value="TreeGrafter"/>
</dbReference>
<dbReference type="GO" id="GO:0030688">
    <property type="term" value="C:preribosome, small subunit precursor"/>
    <property type="evidence" value="ECO:0007669"/>
    <property type="project" value="TreeGrafter"/>
</dbReference>
<protein>
    <submittedName>
        <fullName evidence="2">Uncharacterized protein</fullName>
    </submittedName>
</protein>
<dbReference type="GO" id="GO:0005730">
    <property type="term" value="C:nucleolus"/>
    <property type="evidence" value="ECO:0007669"/>
    <property type="project" value="TreeGrafter"/>
</dbReference>
<keyword evidence="3" id="KW-1185">Reference proteome</keyword>
<dbReference type="GO" id="GO:0003723">
    <property type="term" value="F:RNA binding"/>
    <property type="evidence" value="ECO:0007669"/>
    <property type="project" value="InterPro"/>
</dbReference>
<dbReference type="InterPro" id="IPR001313">
    <property type="entry name" value="Pumilio_RNA-bd_rpt"/>
</dbReference>
<organism evidence="2 3">
    <name type="scientific">Haematococcus lacustris</name>
    <name type="common">Green alga</name>
    <name type="synonym">Haematococcus pluvialis</name>
    <dbReference type="NCBI Taxonomy" id="44745"/>
    <lineage>
        <taxon>Eukaryota</taxon>
        <taxon>Viridiplantae</taxon>
        <taxon>Chlorophyta</taxon>
        <taxon>core chlorophytes</taxon>
        <taxon>Chlorophyceae</taxon>
        <taxon>CS clade</taxon>
        <taxon>Chlamydomonadales</taxon>
        <taxon>Haematococcaceae</taxon>
        <taxon>Haematococcus</taxon>
    </lineage>
</organism>
<reference evidence="2 3" key="1">
    <citation type="submission" date="2020-02" db="EMBL/GenBank/DDBJ databases">
        <title>Draft genome sequence of Haematococcus lacustris strain NIES-144.</title>
        <authorList>
            <person name="Morimoto D."/>
            <person name="Nakagawa S."/>
            <person name="Yoshida T."/>
            <person name="Sawayama S."/>
        </authorList>
    </citation>
    <scope>NUCLEOTIDE SEQUENCE [LARGE SCALE GENOMIC DNA]</scope>
    <source>
        <strain evidence="2 3">NIES-144</strain>
    </source>
</reference>
<evidence type="ECO:0000313" key="2">
    <source>
        <dbReference type="EMBL" id="GFH14386.1"/>
    </source>
</evidence>
<dbReference type="GO" id="GO:0000447">
    <property type="term" value="P:endonucleolytic cleavage in ITS1 to separate SSU-rRNA from 5.8S rRNA and LSU-rRNA from tricistronic rRNA transcript (SSU-rRNA, 5.8S rRNA, LSU-rRNA)"/>
    <property type="evidence" value="ECO:0007669"/>
    <property type="project" value="TreeGrafter"/>
</dbReference>
<dbReference type="EMBL" id="BLLF01000719">
    <property type="protein sequence ID" value="GFH14386.1"/>
    <property type="molecule type" value="Genomic_DNA"/>
</dbReference>
<dbReference type="Proteomes" id="UP000485058">
    <property type="component" value="Unassembled WGS sequence"/>
</dbReference>
<dbReference type="PANTHER" id="PTHR13102:SF0">
    <property type="entry name" value="NUCLEOLAR PROTEIN 9"/>
    <property type="match status" value="1"/>
</dbReference>
<dbReference type="GO" id="GO:0000056">
    <property type="term" value="P:ribosomal small subunit export from nucleus"/>
    <property type="evidence" value="ECO:0007669"/>
    <property type="project" value="TreeGrafter"/>
</dbReference>
<dbReference type="InterPro" id="IPR040000">
    <property type="entry name" value="NOP9"/>
</dbReference>
<proteinExistence type="predicted"/>
<dbReference type="PANTHER" id="PTHR13102">
    <property type="entry name" value="NUCLEOLAR PROTEIN 9"/>
    <property type="match status" value="1"/>
</dbReference>
<name>A0A699Z522_HAELA</name>
<keyword evidence="1" id="KW-0677">Repeat</keyword>
<dbReference type="GO" id="GO:0000480">
    <property type="term" value="P:endonucleolytic cleavage in 5'-ETS of tricistronic rRNA transcript (SSU-rRNA, 5.8S rRNA, LSU-rRNA)"/>
    <property type="evidence" value="ECO:0007669"/>
    <property type="project" value="TreeGrafter"/>
</dbReference>
<evidence type="ECO:0000256" key="1">
    <source>
        <dbReference type="ARBA" id="ARBA00022737"/>
    </source>
</evidence>
<gene>
    <name evidence="2" type="ORF">HaLaN_10428</name>
</gene>
<dbReference type="GO" id="GO:0000472">
    <property type="term" value="P:endonucleolytic cleavage to generate mature 5'-end of SSU-rRNA from (SSU-rRNA, 5.8S rRNA, LSU-rRNA)"/>
    <property type="evidence" value="ECO:0007669"/>
    <property type="project" value="TreeGrafter"/>
</dbReference>